<reference evidence="4" key="1">
    <citation type="submission" date="2021-02" db="EMBL/GenBank/DDBJ databases">
        <title>Genome-Resolved Metagenomics of a Microbial Community Performing Photosynthetic Biological Nutrient Removal.</title>
        <authorList>
            <person name="Mcdaniel E.A."/>
        </authorList>
    </citation>
    <scope>NUCLEOTIDE SEQUENCE</scope>
    <source>
        <strain evidence="4">UWPOB_OBS1</strain>
    </source>
</reference>
<evidence type="ECO:0000256" key="1">
    <source>
        <dbReference type="ARBA" id="ARBA00022553"/>
    </source>
</evidence>
<dbReference type="InterPro" id="IPR047197">
    <property type="entry name" value="THYN1-like_EVE"/>
</dbReference>
<dbReference type="Gene3D" id="3.10.590.10">
    <property type="entry name" value="ph1033 like domains"/>
    <property type="match status" value="1"/>
</dbReference>
<dbReference type="PANTHER" id="PTHR14087:SF7">
    <property type="entry name" value="THYMOCYTE NUCLEAR PROTEIN 1"/>
    <property type="match status" value="1"/>
</dbReference>
<proteinExistence type="predicted"/>
<evidence type="ECO:0000256" key="2">
    <source>
        <dbReference type="SAM" id="MobiDB-lite"/>
    </source>
</evidence>
<gene>
    <name evidence="4" type="ORF">J0M35_09435</name>
</gene>
<dbReference type="SUPFAM" id="SSF88697">
    <property type="entry name" value="PUA domain-like"/>
    <property type="match status" value="1"/>
</dbReference>
<sequence length="178" mass="20794">MAVKKKSETPSKKIEKTEKSQKCRYWLMKSEPDVFSIFDLEKAKNKTTHWDGVRNYQARNFLRDEIKLKDKVLYYHSNSEPSAIVGVAEVVKEGYPDHTAFDENDDHYDPKSKKDEPTWYMVDIKHVETFAEPLPLSMLKEVPSLKNMVLLQKGSRLSVQPVTEEEFEAILKLSQKRK</sequence>
<evidence type="ECO:0000313" key="4">
    <source>
        <dbReference type="EMBL" id="MBN8660572.1"/>
    </source>
</evidence>
<organism evidence="4 5">
    <name type="scientific">Candidatus Obscuribacter phosphatis</name>
    <dbReference type="NCBI Taxonomy" id="1906157"/>
    <lineage>
        <taxon>Bacteria</taxon>
        <taxon>Bacillati</taxon>
        <taxon>Candidatus Melainabacteria</taxon>
        <taxon>Candidatus Obscuribacterales</taxon>
        <taxon>Candidatus Obscuribacteraceae</taxon>
        <taxon>Candidatus Obscuribacter</taxon>
    </lineage>
</organism>
<feature type="region of interest" description="Disordered" evidence="2">
    <location>
        <begin position="1"/>
        <end position="20"/>
    </location>
</feature>
<dbReference type="AlphaFoldDB" id="A0A8J7PMC4"/>
<keyword evidence="1" id="KW-0597">Phosphoprotein</keyword>
<comment type="caution">
    <text evidence="4">The sequence shown here is derived from an EMBL/GenBank/DDBJ whole genome shotgun (WGS) entry which is preliminary data.</text>
</comment>
<dbReference type="CDD" id="cd21133">
    <property type="entry name" value="EVE"/>
    <property type="match status" value="1"/>
</dbReference>
<dbReference type="EMBL" id="JAFLCK010000011">
    <property type="protein sequence ID" value="MBN8660572.1"/>
    <property type="molecule type" value="Genomic_DNA"/>
</dbReference>
<dbReference type="PANTHER" id="PTHR14087">
    <property type="entry name" value="THYMOCYTE NUCLEAR PROTEIN 1"/>
    <property type="match status" value="1"/>
</dbReference>
<dbReference type="Pfam" id="PF01878">
    <property type="entry name" value="EVE"/>
    <property type="match status" value="1"/>
</dbReference>
<dbReference type="Proteomes" id="UP000664277">
    <property type="component" value="Unassembled WGS sequence"/>
</dbReference>
<evidence type="ECO:0000313" key="5">
    <source>
        <dbReference type="Proteomes" id="UP000664277"/>
    </source>
</evidence>
<feature type="domain" description="EVE" evidence="3">
    <location>
        <begin position="24"/>
        <end position="173"/>
    </location>
</feature>
<protein>
    <submittedName>
        <fullName evidence="4">EVE domain-containing protein</fullName>
    </submittedName>
</protein>
<evidence type="ECO:0000259" key="3">
    <source>
        <dbReference type="Pfam" id="PF01878"/>
    </source>
</evidence>
<dbReference type="InterPro" id="IPR002740">
    <property type="entry name" value="EVE_domain"/>
</dbReference>
<name>A0A8J7PMC4_9BACT</name>
<dbReference type="InterPro" id="IPR052181">
    <property type="entry name" value="5hmC_binding"/>
</dbReference>
<accession>A0A8J7PMC4</accession>
<dbReference type="FunFam" id="3.10.590.10:FF:000003">
    <property type="entry name" value="Thymocyte nuclear protein 1"/>
    <property type="match status" value="1"/>
</dbReference>
<dbReference type="InterPro" id="IPR015947">
    <property type="entry name" value="PUA-like_sf"/>
</dbReference>